<feature type="transmembrane region" description="Helical" evidence="2">
    <location>
        <begin position="52"/>
        <end position="71"/>
    </location>
</feature>
<feature type="transmembrane region" description="Helical" evidence="2">
    <location>
        <begin position="107"/>
        <end position="125"/>
    </location>
</feature>
<keyword evidence="4" id="KW-1185">Reference proteome</keyword>
<dbReference type="Pfam" id="PF09997">
    <property type="entry name" value="DUF2238"/>
    <property type="match status" value="1"/>
</dbReference>
<dbReference type="AlphaFoldDB" id="C7NK25"/>
<dbReference type="HOGENOM" id="CLU_101705_0_0_11"/>
<accession>C7NK25</accession>
<dbReference type="InterPro" id="IPR014509">
    <property type="entry name" value="YjdF-like"/>
</dbReference>
<evidence type="ECO:0000256" key="1">
    <source>
        <dbReference type="SAM" id="MobiDB-lite"/>
    </source>
</evidence>
<sequence>MRPGDLLRAVAFLSVPAAWAHAGFASGACLFLVCGAVMGIRWLGYRTDADAAACLVLLTVAWAAVTGLYEVVPGLDLLAHVAGTAVATAAVWQALRRLDPAAGSPNPWVQAVLLVGLAAVLSVLWEVGEWLGHHLVDQTIRVGYDDTVTDLLAGLLGGGIVALRPDPASSRAPNPAPLPSAPSTPSPQEAR</sequence>
<keyword evidence="2" id="KW-1133">Transmembrane helix</keyword>
<organism evidence="3 4">
    <name type="scientific">Kytococcus sedentarius (strain ATCC 14392 / DSM 20547 / JCM 11482 / CCUG 33030 / NBRC 15357 / NCTC 11040 / CCM 314 / 541)</name>
    <name type="common">Micrococcus sedentarius</name>
    <dbReference type="NCBI Taxonomy" id="478801"/>
    <lineage>
        <taxon>Bacteria</taxon>
        <taxon>Bacillati</taxon>
        <taxon>Actinomycetota</taxon>
        <taxon>Actinomycetes</taxon>
        <taxon>Micrococcales</taxon>
        <taxon>Kytococcaceae</taxon>
        <taxon>Kytococcus</taxon>
    </lineage>
</organism>
<dbReference type="RefSeq" id="WP_012801830.1">
    <property type="nucleotide sequence ID" value="NC_013169.1"/>
</dbReference>
<proteinExistence type="predicted"/>
<keyword evidence="2" id="KW-0472">Membrane</keyword>
<evidence type="ECO:0000313" key="4">
    <source>
        <dbReference type="Proteomes" id="UP000006666"/>
    </source>
</evidence>
<dbReference type="PROSITE" id="PS51257">
    <property type="entry name" value="PROKAR_LIPOPROTEIN"/>
    <property type="match status" value="1"/>
</dbReference>
<gene>
    <name evidence="3" type="ordered locus">Ksed_03350</name>
</gene>
<reference evidence="3 4" key="1">
    <citation type="journal article" date="2009" name="Stand. Genomic Sci.">
        <title>Complete genome sequence of Kytococcus sedentarius type strain (541).</title>
        <authorList>
            <person name="Sims D."/>
            <person name="Brettin T."/>
            <person name="Detter J.C."/>
            <person name="Han C."/>
            <person name="Lapidus A."/>
            <person name="Copeland A."/>
            <person name="Glavina Del Rio T."/>
            <person name="Nolan M."/>
            <person name="Chen F."/>
            <person name="Lucas S."/>
            <person name="Tice H."/>
            <person name="Cheng J.F."/>
            <person name="Bruce D."/>
            <person name="Goodwin L."/>
            <person name="Pitluck S."/>
            <person name="Ovchinnikova G."/>
            <person name="Pati A."/>
            <person name="Ivanova N."/>
            <person name="Mavrommatis K."/>
            <person name="Chen A."/>
            <person name="Palaniappan K."/>
            <person name="D'haeseleer P."/>
            <person name="Chain P."/>
            <person name="Bristow J."/>
            <person name="Eisen J.A."/>
            <person name="Markowitz V."/>
            <person name="Hugenholtz P."/>
            <person name="Schneider S."/>
            <person name="Goker M."/>
            <person name="Pukall R."/>
            <person name="Kyrpides N.C."/>
            <person name="Klenk H.P."/>
        </authorList>
    </citation>
    <scope>NUCLEOTIDE SEQUENCE [LARGE SCALE GENOMIC DNA]</scope>
    <source>
        <strain evidence="4">ATCC 14392 / DSM 20547 / JCM 11482 / CCUG 33030 / NBRC 15357 / NCTC 11040 / CCM 314 / 541</strain>
    </source>
</reference>
<feature type="region of interest" description="Disordered" evidence="1">
    <location>
        <begin position="166"/>
        <end position="191"/>
    </location>
</feature>
<dbReference type="STRING" id="478801.Ksed_03350"/>
<protein>
    <submittedName>
        <fullName evidence="3">Uncharacterized protein</fullName>
    </submittedName>
</protein>
<feature type="transmembrane region" description="Helical" evidence="2">
    <location>
        <begin position="20"/>
        <end position="40"/>
    </location>
</feature>
<evidence type="ECO:0000256" key="2">
    <source>
        <dbReference type="SAM" id="Phobius"/>
    </source>
</evidence>
<name>C7NK25_KYTSD</name>
<dbReference type="KEGG" id="kse:Ksed_03350"/>
<keyword evidence="2" id="KW-0812">Transmembrane</keyword>
<dbReference type="Proteomes" id="UP000006666">
    <property type="component" value="Chromosome"/>
</dbReference>
<feature type="compositionally biased region" description="Pro residues" evidence="1">
    <location>
        <begin position="174"/>
        <end position="185"/>
    </location>
</feature>
<dbReference type="EMBL" id="CP001686">
    <property type="protein sequence ID" value="ACV05412.1"/>
    <property type="molecule type" value="Genomic_DNA"/>
</dbReference>
<dbReference type="eggNOG" id="ENOG503364P">
    <property type="taxonomic scope" value="Bacteria"/>
</dbReference>
<evidence type="ECO:0000313" key="3">
    <source>
        <dbReference type="EMBL" id="ACV05412.1"/>
    </source>
</evidence>